<feature type="transmembrane region" description="Helical" evidence="1">
    <location>
        <begin position="27"/>
        <end position="48"/>
    </location>
</feature>
<dbReference type="EMBL" id="MN661029">
    <property type="protein sequence ID" value="QHA33912.1"/>
    <property type="molecule type" value="Viral_cRNA"/>
</dbReference>
<keyword evidence="1" id="KW-0472">Membrane</keyword>
<accession>A0A6B9KP08</accession>
<evidence type="ECO:0000256" key="1">
    <source>
        <dbReference type="SAM" id="Phobius"/>
    </source>
</evidence>
<protein>
    <submittedName>
        <fullName evidence="2">Putative nucleoprotein</fullName>
    </submittedName>
</protein>
<keyword evidence="1" id="KW-0812">Transmembrane</keyword>
<keyword evidence="2" id="KW-0946">Virion</keyword>
<keyword evidence="1" id="KW-1133">Transmembrane helix</keyword>
<evidence type="ECO:0000313" key="2">
    <source>
        <dbReference type="EMBL" id="QHA33912.1"/>
    </source>
</evidence>
<sequence>MIFKLLFNFPLVGTHLSGEFGYPKSSIFVYLLFVLCYQFSFLLIILTMDNFIPSRGFRQEIITQVLDPKLFLYKHIMPNVNVPPFDTNDYTAVTYYTSCMICTNYILREQPANTIEAHARVVGEAWVPNLPNDMKYPTAEANKIFYEAWIFYVQHLSVSERLMASYKSTTMSDRFTVDFFDGELSKGTQAERIDCIHWLAPRVGREKWDLQGDLHQQTYSNMVLSLCSVIVAYVKQGNATTAFINKVSAAMVTERNANMTLTTDACNKIYSYYGRYVNATSARQFFRLAGQLIPLQMSLRLNLAIQQSAWSGLSSFVAIATAMKKYVDFPWAKARNIIPVEFVNFNEARKLIKNDAYYGYNQDLGAAKATNYPSLAWLGMNLHMQIGGINTWNNYAGINRNINNKPALSALINAYSQERAAMAGRDAHPTDKANMTAYIAQLETVGEMQMPDVFRPSEHFDSLVLPVLHSAMPEVQHEEEH</sequence>
<keyword evidence="2" id="KW-0543">Viral nucleoprotein</keyword>
<organism evidence="2">
    <name type="scientific">Atrato Chu-like virus 2</name>
    <dbReference type="NCBI Taxonomy" id="2689323"/>
    <lineage>
        <taxon>Viruses</taxon>
        <taxon>Riboviria</taxon>
        <taxon>Orthornavirae</taxon>
        <taxon>Negarnaviricota</taxon>
        <taxon>Haploviricotina</taxon>
        <taxon>Monjiviricetes</taxon>
        <taxon>Jingchuvirales</taxon>
        <taxon>Chuviridae</taxon>
    </lineage>
</organism>
<name>A0A6B9KP08_9VIRU</name>
<proteinExistence type="predicted"/>
<reference evidence="2" key="1">
    <citation type="submission" date="2019-10" db="EMBL/GenBank/DDBJ databases">
        <authorList>
            <person name="Nitsche A."/>
            <person name="Hankeln T."/>
            <person name="Acosta O."/>
            <person name="Velez I.D."/>
            <person name="Schiemann D.J."/>
        </authorList>
    </citation>
    <scope>NUCLEOTIDE SEQUENCE</scope>
    <source>
        <strain evidence="2">An 1771-2</strain>
    </source>
</reference>
<dbReference type="GO" id="GO:0019013">
    <property type="term" value="C:viral nucleocapsid"/>
    <property type="evidence" value="ECO:0007669"/>
    <property type="project" value="UniProtKB-KW"/>
</dbReference>